<dbReference type="EMBL" id="CAJHCQ010000001">
    <property type="protein sequence ID" value="CAD6511853.1"/>
    <property type="molecule type" value="Genomic_DNA"/>
</dbReference>
<sequence length="144" mass="16375">MLAFSPGDGMNNGIGLDKINGGGSPGVRAFARPVRSDLRFFVRIATSYTGVLRRWVEFGLCTSFPNDAGRPLTPNPRCYSVFLTRRCDRAQCCQFRRDCCRQFVHVFGPRTCFAYRRAQFEAGFIQHRRSEHRETARDAMCPIA</sequence>
<keyword evidence="2" id="KW-1185">Reference proteome</keyword>
<comment type="caution">
    <text evidence="1">The sequence shown here is derived from an EMBL/GenBank/DDBJ whole genome shotgun (WGS) entry which is preliminary data.</text>
</comment>
<gene>
    <name evidence="1" type="ORF">LMG27952_00535</name>
</gene>
<evidence type="ECO:0000313" key="1">
    <source>
        <dbReference type="EMBL" id="CAD6511853.1"/>
    </source>
</evidence>
<proteinExistence type="predicted"/>
<evidence type="ECO:0000313" key="2">
    <source>
        <dbReference type="Proteomes" id="UP000656319"/>
    </source>
</evidence>
<protein>
    <recommendedName>
        <fullName evidence="3">WAP domain-containing protein</fullName>
    </recommendedName>
</protein>
<reference evidence="1 2" key="1">
    <citation type="submission" date="2020-10" db="EMBL/GenBank/DDBJ databases">
        <authorList>
            <person name="Peeters C."/>
        </authorList>
    </citation>
    <scope>NUCLEOTIDE SEQUENCE [LARGE SCALE GENOMIC DNA]</scope>
    <source>
        <strain evidence="1 2">LMG 27952</strain>
    </source>
</reference>
<evidence type="ECO:0008006" key="3">
    <source>
        <dbReference type="Google" id="ProtNLM"/>
    </source>
</evidence>
<accession>A0ABN7HEI1</accession>
<dbReference type="Proteomes" id="UP000656319">
    <property type="component" value="Unassembled WGS sequence"/>
</dbReference>
<organism evidence="1 2">
    <name type="scientific">Paraburkholderia hiiakae</name>
    <dbReference type="NCBI Taxonomy" id="1081782"/>
    <lineage>
        <taxon>Bacteria</taxon>
        <taxon>Pseudomonadati</taxon>
        <taxon>Pseudomonadota</taxon>
        <taxon>Betaproteobacteria</taxon>
        <taxon>Burkholderiales</taxon>
        <taxon>Burkholderiaceae</taxon>
        <taxon>Paraburkholderia</taxon>
    </lineage>
</organism>
<name>A0ABN7HEI1_9BURK</name>